<sequence>MSDSLVPNGLAAVLHDEDEKVQFINVTAGAFFHTLYSAYHLVSDKRFEPTLPRPGEHLEAHAKPLFGIALNIPVSPERRALAGRFAVAALRVTFFHELAHILRAHAVYLRCETGAGIGAITEVSSCDFAISQVIDLRRRALETDADDFSGRFMAKEFFRGFHENELSLDNPRFRAKAFEVVVGVVLMYSWFAESEGYHSGSLRAYLVLGSMFVELGLDVKTSVRWVNDRVSGLQALMIERGLLPRGVGFISDVKLNDLNQDTFAYRESHMREWLQLRPWGSNGDR</sequence>
<name>A0A3M6QYS5_9BURK</name>
<keyword evidence="2" id="KW-1185">Reference proteome</keyword>
<reference evidence="1 2" key="1">
    <citation type="submission" date="2018-10" db="EMBL/GenBank/DDBJ databases">
        <title>Draft genome of Cortibacter populi DSM10536.</title>
        <authorList>
            <person name="Bernier A.-M."/>
            <person name="Bernard K."/>
        </authorList>
    </citation>
    <scope>NUCLEOTIDE SEQUENCE [LARGE SCALE GENOMIC DNA]</scope>
    <source>
        <strain evidence="1 2">DSM 105136</strain>
    </source>
</reference>
<organism evidence="1 2">
    <name type="scientific">Corticibacter populi</name>
    <dbReference type="NCBI Taxonomy" id="1550736"/>
    <lineage>
        <taxon>Bacteria</taxon>
        <taxon>Pseudomonadati</taxon>
        <taxon>Pseudomonadota</taxon>
        <taxon>Betaproteobacteria</taxon>
        <taxon>Burkholderiales</taxon>
        <taxon>Comamonadaceae</taxon>
        <taxon>Corticibacter</taxon>
    </lineage>
</organism>
<dbReference type="EMBL" id="RDQO01000001">
    <property type="protein sequence ID" value="RMX08174.1"/>
    <property type="molecule type" value="Genomic_DNA"/>
</dbReference>
<evidence type="ECO:0000313" key="2">
    <source>
        <dbReference type="Proteomes" id="UP000278006"/>
    </source>
</evidence>
<accession>A0A3M6QYS5</accession>
<protein>
    <submittedName>
        <fullName evidence="1">Uncharacterized protein</fullName>
    </submittedName>
</protein>
<proteinExistence type="predicted"/>
<evidence type="ECO:0000313" key="1">
    <source>
        <dbReference type="EMBL" id="RMX08174.1"/>
    </source>
</evidence>
<dbReference type="AlphaFoldDB" id="A0A3M6QYS5"/>
<gene>
    <name evidence="1" type="ORF">D8I35_03405</name>
</gene>
<dbReference type="Proteomes" id="UP000278006">
    <property type="component" value="Unassembled WGS sequence"/>
</dbReference>
<comment type="caution">
    <text evidence="1">The sequence shown here is derived from an EMBL/GenBank/DDBJ whole genome shotgun (WGS) entry which is preliminary data.</text>
</comment>